<keyword evidence="9" id="KW-1185">Reference proteome</keyword>
<evidence type="ECO:0000256" key="3">
    <source>
        <dbReference type="ARBA" id="ARBA00022989"/>
    </source>
</evidence>
<feature type="region of interest" description="Disordered" evidence="5">
    <location>
        <begin position="456"/>
        <end position="487"/>
    </location>
</feature>
<keyword evidence="2 6" id="KW-0812">Transmembrane</keyword>
<gene>
    <name evidence="8" type="ORF">L1F31_14845</name>
</gene>
<feature type="region of interest" description="Disordered" evidence="5">
    <location>
        <begin position="193"/>
        <end position="247"/>
    </location>
</feature>
<feature type="transmembrane region" description="Helical" evidence="6">
    <location>
        <begin position="100"/>
        <end position="121"/>
    </location>
</feature>
<dbReference type="InterPro" id="IPR020846">
    <property type="entry name" value="MFS_dom"/>
</dbReference>
<reference evidence="8" key="1">
    <citation type="submission" date="2022-03" db="EMBL/GenBank/DDBJ databases">
        <title>Brevibacterium spongiae sp. nov., isolated from marine sponge.</title>
        <authorList>
            <person name="Li Z."/>
            <person name="Zhang M."/>
        </authorList>
    </citation>
    <scope>NUCLEOTIDE SEQUENCE</scope>
    <source>
        <strain evidence="8">WHS-Z9</strain>
    </source>
</reference>
<dbReference type="InterPro" id="IPR036259">
    <property type="entry name" value="MFS_trans_sf"/>
</dbReference>
<feature type="transmembrane region" description="Helical" evidence="6">
    <location>
        <begin position="326"/>
        <end position="347"/>
    </location>
</feature>
<protein>
    <submittedName>
        <fullName evidence="8">MFS transporter</fullName>
    </submittedName>
</protein>
<dbReference type="Pfam" id="PF07690">
    <property type="entry name" value="MFS_1"/>
    <property type="match status" value="1"/>
</dbReference>
<dbReference type="PROSITE" id="PS50850">
    <property type="entry name" value="MFS"/>
    <property type="match status" value="1"/>
</dbReference>
<feature type="transmembrane region" description="Helical" evidence="6">
    <location>
        <begin position="45"/>
        <end position="66"/>
    </location>
</feature>
<sequence>MTSRIREQAKLITAQLLSGAGIASGYAVGGLLAEEITGQTSMAGFAQMSVILGAGLIAYPLAVLAGRSGRRKALTLGFGIGTLGAVVVLIGVSLQFLPLFMLGMMMCGSSTASGLQARYAAVDLADPAAAGRAMSLVVWATTVGSVLGPSFTAPGAHLGETLGMNGLAGPYLISMIAFALATLSASTLTKSVAAGTDHPGEPGVDDSGHDGEGTTENNGGAASAKDSASASGSTPTNRSTTTEATAPSPMKLGEALRFALARPVPLFAMVTIIAGQMMMTNVMVMTPVHMDHQEFSLGAIGIVVSIHIAGMYGLSPVFGWMADRWGSGVVIAGGAGIFVLTIALGVIDAVAPESSMVLLSTALSLLGIGWSMFLIGGSSLLTASVPAHAKVPLQGASDSAMNLGGALMAAMAGSVLGAGGFLWINLMATFVLLIAVGFSIRAIPLMSWPGRRAPALAEAADKSPETPPRPDGVTAAEGTGSHNEGRG</sequence>
<feature type="compositionally biased region" description="Polar residues" evidence="5">
    <location>
        <begin position="234"/>
        <end position="245"/>
    </location>
</feature>
<dbReference type="InterPro" id="IPR011701">
    <property type="entry name" value="MFS"/>
</dbReference>
<feature type="domain" description="Major facilitator superfamily (MFS) profile" evidence="7">
    <location>
        <begin position="1"/>
        <end position="447"/>
    </location>
</feature>
<feature type="transmembrane region" description="Helical" evidence="6">
    <location>
        <begin position="266"/>
        <end position="289"/>
    </location>
</feature>
<feature type="transmembrane region" description="Helical" evidence="6">
    <location>
        <begin position="367"/>
        <end position="387"/>
    </location>
</feature>
<comment type="subcellular location">
    <subcellularLocation>
        <location evidence="1">Cell membrane</location>
        <topology evidence="1">Multi-pass membrane protein</topology>
    </subcellularLocation>
</comment>
<evidence type="ECO:0000256" key="1">
    <source>
        <dbReference type="ARBA" id="ARBA00004651"/>
    </source>
</evidence>
<accession>A0ABY5SNB0</accession>
<dbReference type="SUPFAM" id="SSF103473">
    <property type="entry name" value="MFS general substrate transporter"/>
    <property type="match status" value="1"/>
</dbReference>
<keyword evidence="3 6" id="KW-1133">Transmembrane helix</keyword>
<evidence type="ECO:0000313" key="9">
    <source>
        <dbReference type="Proteomes" id="UP001064879"/>
    </source>
</evidence>
<name>A0ABY5SNB0_9MICO</name>
<evidence type="ECO:0000256" key="6">
    <source>
        <dbReference type="SAM" id="Phobius"/>
    </source>
</evidence>
<dbReference type="EMBL" id="CP093443">
    <property type="protein sequence ID" value="UVI35381.1"/>
    <property type="molecule type" value="Genomic_DNA"/>
</dbReference>
<feature type="transmembrane region" description="Helical" evidence="6">
    <location>
        <begin position="133"/>
        <end position="151"/>
    </location>
</feature>
<evidence type="ECO:0000256" key="2">
    <source>
        <dbReference type="ARBA" id="ARBA00022692"/>
    </source>
</evidence>
<feature type="compositionally biased region" description="Low complexity" evidence="5">
    <location>
        <begin position="219"/>
        <end position="233"/>
    </location>
</feature>
<proteinExistence type="predicted"/>
<dbReference type="PANTHER" id="PTHR23534:SF1">
    <property type="entry name" value="MAJOR FACILITATOR SUPERFAMILY PROTEIN"/>
    <property type="match status" value="1"/>
</dbReference>
<keyword evidence="4 6" id="KW-0472">Membrane</keyword>
<feature type="transmembrane region" description="Helical" evidence="6">
    <location>
        <begin position="295"/>
        <end position="314"/>
    </location>
</feature>
<feature type="transmembrane region" description="Helical" evidence="6">
    <location>
        <begin position="73"/>
        <end position="94"/>
    </location>
</feature>
<dbReference type="Proteomes" id="UP001064879">
    <property type="component" value="Chromosome"/>
</dbReference>
<dbReference type="Gene3D" id="1.20.1250.20">
    <property type="entry name" value="MFS general substrate transporter like domains"/>
    <property type="match status" value="1"/>
</dbReference>
<evidence type="ECO:0000256" key="4">
    <source>
        <dbReference type="ARBA" id="ARBA00023136"/>
    </source>
</evidence>
<evidence type="ECO:0000259" key="7">
    <source>
        <dbReference type="PROSITE" id="PS50850"/>
    </source>
</evidence>
<feature type="transmembrane region" description="Helical" evidence="6">
    <location>
        <begin position="171"/>
        <end position="189"/>
    </location>
</feature>
<evidence type="ECO:0000313" key="8">
    <source>
        <dbReference type="EMBL" id="UVI35381.1"/>
    </source>
</evidence>
<feature type="transmembrane region" description="Helical" evidence="6">
    <location>
        <begin position="399"/>
        <end position="416"/>
    </location>
</feature>
<evidence type="ECO:0000256" key="5">
    <source>
        <dbReference type="SAM" id="MobiDB-lite"/>
    </source>
</evidence>
<dbReference type="PANTHER" id="PTHR23534">
    <property type="entry name" value="MFS PERMEASE"/>
    <property type="match status" value="1"/>
</dbReference>
<organism evidence="8 9">
    <name type="scientific">Brevibacterium spongiae</name>
    <dbReference type="NCBI Taxonomy" id="2909672"/>
    <lineage>
        <taxon>Bacteria</taxon>
        <taxon>Bacillati</taxon>
        <taxon>Actinomycetota</taxon>
        <taxon>Actinomycetes</taxon>
        <taxon>Micrococcales</taxon>
        <taxon>Brevibacteriaceae</taxon>
        <taxon>Brevibacterium</taxon>
    </lineage>
</organism>
<feature type="transmembrane region" description="Helical" evidence="6">
    <location>
        <begin position="12"/>
        <end position="33"/>
    </location>
</feature>
<feature type="transmembrane region" description="Helical" evidence="6">
    <location>
        <begin position="422"/>
        <end position="443"/>
    </location>
</feature>
<dbReference type="RefSeq" id="WP_265418011.1">
    <property type="nucleotide sequence ID" value="NZ_CP093443.1"/>
</dbReference>